<dbReference type="OrthoDB" id="975269at2"/>
<dbReference type="Proteomes" id="UP000284531">
    <property type="component" value="Unassembled WGS sequence"/>
</dbReference>
<proteinExistence type="predicted"/>
<sequence>MCEAAKKIYFIRIALISAVFTILFLKAEAQISDTLSNIYEEGWIEKMNGIIAADISFNNSYETFRVETPSNKTILYPNTPNNLRLKLHYEFISLGVQFAPDFLPGNGDNDSKGETTAFQLDAALVFKNWFSNITYSKVQGYYLKNTDDYINWTKGDAFIQFPDLNYEGVSISSGYIHNSKFSLRSLTTQTERQLKSAGSFMPVFNFEYYRINDKSNSVNTQKSKNIEFHIGPGYAHTFVLKEKIYASIGMLASIGYLNTKLTTRTEGGNFVTNQNNLLLRADCKIGMGYNSSKFYTGVFTTLSDTWFKQENTTARNTETNVFYHIFFGIRFNAPNLFKKKGKG</sequence>
<gene>
    <name evidence="1" type="ORF">BXY64_1393</name>
</gene>
<keyword evidence="2" id="KW-1185">Reference proteome</keyword>
<dbReference type="EMBL" id="RAPQ01000008">
    <property type="protein sequence ID" value="RKE04373.1"/>
    <property type="molecule type" value="Genomic_DNA"/>
</dbReference>
<dbReference type="InterPro" id="IPR025535">
    <property type="entry name" value="DUF4421"/>
</dbReference>
<protein>
    <submittedName>
        <fullName evidence="1">Uncharacterized protein DUF4421</fullName>
    </submittedName>
</protein>
<dbReference type="AlphaFoldDB" id="A0A419X9C7"/>
<comment type="caution">
    <text evidence="1">The sequence shown here is derived from an EMBL/GenBank/DDBJ whole genome shotgun (WGS) entry which is preliminary data.</text>
</comment>
<evidence type="ECO:0000313" key="1">
    <source>
        <dbReference type="EMBL" id="RKE04373.1"/>
    </source>
</evidence>
<dbReference type="Pfam" id="PF14391">
    <property type="entry name" value="DUF4421"/>
    <property type="match status" value="1"/>
</dbReference>
<evidence type="ECO:0000313" key="2">
    <source>
        <dbReference type="Proteomes" id="UP000284531"/>
    </source>
</evidence>
<dbReference type="RefSeq" id="WP_120239154.1">
    <property type="nucleotide sequence ID" value="NZ_RAPQ01000008.1"/>
</dbReference>
<reference evidence="1 2" key="1">
    <citation type="submission" date="2018-09" db="EMBL/GenBank/DDBJ databases">
        <title>Genomic Encyclopedia of Archaeal and Bacterial Type Strains, Phase II (KMG-II): from individual species to whole genera.</title>
        <authorList>
            <person name="Goeker M."/>
        </authorList>
    </citation>
    <scope>NUCLEOTIDE SEQUENCE [LARGE SCALE GENOMIC DNA]</scope>
    <source>
        <strain evidence="1 2">DSM 21950</strain>
    </source>
</reference>
<organism evidence="1 2">
    <name type="scientific">Marinifilum flexuosum</name>
    <dbReference type="NCBI Taxonomy" id="1117708"/>
    <lineage>
        <taxon>Bacteria</taxon>
        <taxon>Pseudomonadati</taxon>
        <taxon>Bacteroidota</taxon>
        <taxon>Bacteroidia</taxon>
        <taxon>Marinilabiliales</taxon>
        <taxon>Marinifilaceae</taxon>
    </lineage>
</organism>
<name>A0A419X9C7_9BACT</name>
<accession>A0A419X9C7</accession>